<dbReference type="RefSeq" id="WP_242178554.1">
    <property type="nucleotide sequence ID" value="NZ_JAKQYM010000006.1"/>
</dbReference>
<sequence length="421" mass="48407">MLKKILVSLLVVLFFSQCKSTKISRTITKKIQSDFFENQFTGIYIYDVEADKVLYNLNGEKYFTPASNTKIATLFTGLELLPDSIPAFKYAINQDTIIIKGTGDPTLFHPYFKDSTAFKKIKNFKKVNLIIDNILDKRYGPGWAWEDFDSYFSAERSAFPMYGNVVTVSRQDSLKVFPKVYKKSLNITDGFYGRDEYSNTFYYGENRTKETEIPMIMSDSLIINLWDNIVPNKVSIINQAEINPSTIAYSIPKDSLFKRMMEVSDNFLAEQILILASSTLSDTLSSSNVRKYILENQLKDLKQKPRWVDGSGLSRYNLFSPISFVDILTKMYKKIPEERLFQFFPVGGKSGTLKNWFSGIDKPYIHAKSGTLGNNYNLSGYLVTNSGKVLIFSYMNNHYLHSNSAVKKKMQTTFEWLRDNY</sequence>
<evidence type="ECO:0000313" key="4">
    <source>
        <dbReference type="Proteomes" id="UP001139369"/>
    </source>
</evidence>
<keyword evidence="2 3" id="KW-0378">Hydrolase</keyword>
<comment type="similarity">
    <text evidence="1">Belongs to the peptidase S13 family.</text>
</comment>
<dbReference type="PANTHER" id="PTHR30023">
    <property type="entry name" value="D-ALANYL-D-ALANINE CARBOXYPEPTIDASE"/>
    <property type="match status" value="1"/>
</dbReference>
<dbReference type="SUPFAM" id="SSF56601">
    <property type="entry name" value="beta-lactamase/transpeptidase-like"/>
    <property type="match status" value="1"/>
</dbReference>
<dbReference type="PRINTS" id="PR00922">
    <property type="entry name" value="DADACBPTASE3"/>
</dbReference>
<comment type="caution">
    <text evidence="3">The sequence shown here is derived from an EMBL/GenBank/DDBJ whole genome shotgun (WGS) entry which is preliminary data.</text>
</comment>
<keyword evidence="3" id="KW-0121">Carboxypeptidase</keyword>
<proteinExistence type="inferred from homology"/>
<dbReference type="Proteomes" id="UP001139369">
    <property type="component" value="Unassembled WGS sequence"/>
</dbReference>
<accession>A0A9X1VMU3</accession>
<dbReference type="GO" id="GO:0009002">
    <property type="term" value="F:serine-type D-Ala-D-Ala carboxypeptidase activity"/>
    <property type="evidence" value="ECO:0007669"/>
    <property type="project" value="UniProtKB-EC"/>
</dbReference>
<organism evidence="3 4">
    <name type="scientific">Polaribacter marinus</name>
    <dbReference type="NCBI Taxonomy" id="2916838"/>
    <lineage>
        <taxon>Bacteria</taxon>
        <taxon>Pseudomonadati</taxon>
        <taxon>Bacteroidota</taxon>
        <taxon>Flavobacteriia</taxon>
        <taxon>Flavobacteriales</taxon>
        <taxon>Flavobacteriaceae</taxon>
    </lineage>
</organism>
<dbReference type="GO" id="GO:0000270">
    <property type="term" value="P:peptidoglycan metabolic process"/>
    <property type="evidence" value="ECO:0007669"/>
    <property type="project" value="TreeGrafter"/>
</dbReference>
<dbReference type="InterPro" id="IPR012338">
    <property type="entry name" value="Beta-lactam/transpept-like"/>
</dbReference>
<evidence type="ECO:0000256" key="2">
    <source>
        <dbReference type="ARBA" id="ARBA00022801"/>
    </source>
</evidence>
<evidence type="ECO:0000256" key="1">
    <source>
        <dbReference type="ARBA" id="ARBA00006096"/>
    </source>
</evidence>
<keyword evidence="3" id="KW-0645">Protease</keyword>
<evidence type="ECO:0000313" key="3">
    <source>
        <dbReference type="EMBL" id="MCI2229429.1"/>
    </source>
</evidence>
<dbReference type="InterPro" id="IPR000667">
    <property type="entry name" value="Peptidase_S13"/>
</dbReference>
<dbReference type="Gene3D" id="3.40.710.10">
    <property type="entry name" value="DD-peptidase/beta-lactamase superfamily"/>
    <property type="match status" value="2"/>
</dbReference>
<dbReference type="PANTHER" id="PTHR30023:SF0">
    <property type="entry name" value="PENICILLIN-SENSITIVE CARBOXYPEPTIDASE A"/>
    <property type="match status" value="1"/>
</dbReference>
<dbReference type="EC" id="3.4.16.4" evidence="3"/>
<dbReference type="EMBL" id="JAKQYM010000006">
    <property type="protein sequence ID" value="MCI2229429.1"/>
    <property type="molecule type" value="Genomic_DNA"/>
</dbReference>
<reference evidence="3" key="1">
    <citation type="submission" date="2022-02" db="EMBL/GenBank/DDBJ databases">
        <title>Polaribacter sp. MSW13, isolated from seawater.</title>
        <authorList>
            <person name="Kristyanto S."/>
            <person name="Jung J."/>
            <person name="Jeon C.O."/>
        </authorList>
    </citation>
    <scope>NUCLEOTIDE SEQUENCE</scope>
    <source>
        <strain evidence="3">MSW13</strain>
    </source>
</reference>
<name>A0A9X1VMU3_9FLAO</name>
<protein>
    <submittedName>
        <fullName evidence="3">D-alanyl-D-alanine carboxypeptidase</fullName>
        <ecNumber evidence="3">3.4.16.4</ecNumber>
    </submittedName>
</protein>
<dbReference type="AlphaFoldDB" id="A0A9X1VMU3"/>
<gene>
    <name evidence="3" type="ORF">MC378_09650</name>
</gene>
<dbReference type="GO" id="GO:0006508">
    <property type="term" value="P:proteolysis"/>
    <property type="evidence" value="ECO:0007669"/>
    <property type="project" value="InterPro"/>
</dbReference>
<keyword evidence="4" id="KW-1185">Reference proteome</keyword>
<dbReference type="Pfam" id="PF02113">
    <property type="entry name" value="Peptidase_S13"/>
    <property type="match status" value="2"/>
</dbReference>